<sequence>MCFPSKTFSCRKTLGISTVENIDLNPLKEVRDLQDELDLCNKEWKKAFEDQQGEIKKLKQKVEQFEKQEKIMNRDILATVGELIDKIMITLEREVGGQKRKITLDQHYEQKQKKKLRLNKFE</sequence>
<proteinExistence type="predicted"/>
<evidence type="ECO:0000256" key="1">
    <source>
        <dbReference type="SAM" id="Coils"/>
    </source>
</evidence>
<evidence type="ECO:0000313" key="2">
    <source>
        <dbReference type="EMBL" id="CAF4304149.1"/>
    </source>
</evidence>
<organism evidence="2 3">
    <name type="scientific">Rotaria sordida</name>
    <dbReference type="NCBI Taxonomy" id="392033"/>
    <lineage>
        <taxon>Eukaryota</taxon>
        <taxon>Metazoa</taxon>
        <taxon>Spiralia</taxon>
        <taxon>Gnathifera</taxon>
        <taxon>Rotifera</taxon>
        <taxon>Eurotatoria</taxon>
        <taxon>Bdelloidea</taxon>
        <taxon>Philodinida</taxon>
        <taxon>Philodinidae</taxon>
        <taxon>Rotaria</taxon>
    </lineage>
</organism>
<gene>
    <name evidence="2" type="ORF">JBS370_LOCUS40493</name>
</gene>
<dbReference type="Proteomes" id="UP000663836">
    <property type="component" value="Unassembled WGS sequence"/>
</dbReference>
<dbReference type="EMBL" id="CAJOBD010036621">
    <property type="protein sequence ID" value="CAF4304149.1"/>
    <property type="molecule type" value="Genomic_DNA"/>
</dbReference>
<name>A0A820IA97_9BILA</name>
<accession>A0A820IA97</accession>
<comment type="caution">
    <text evidence="2">The sequence shown here is derived from an EMBL/GenBank/DDBJ whole genome shotgun (WGS) entry which is preliminary data.</text>
</comment>
<feature type="coiled-coil region" evidence="1">
    <location>
        <begin position="41"/>
        <end position="75"/>
    </location>
</feature>
<dbReference type="AlphaFoldDB" id="A0A820IA97"/>
<keyword evidence="1" id="KW-0175">Coiled coil</keyword>
<reference evidence="2" key="1">
    <citation type="submission" date="2021-02" db="EMBL/GenBank/DDBJ databases">
        <authorList>
            <person name="Nowell W R."/>
        </authorList>
    </citation>
    <scope>NUCLEOTIDE SEQUENCE</scope>
</reference>
<protein>
    <submittedName>
        <fullName evidence="2">Uncharacterized protein</fullName>
    </submittedName>
</protein>
<evidence type="ECO:0000313" key="3">
    <source>
        <dbReference type="Proteomes" id="UP000663836"/>
    </source>
</evidence>